<comment type="caution">
    <text evidence="2">The sequence shown here is derived from an EMBL/GenBank/DDBJ whole genome shotgun (WGS) entry which is preliminary data.</text>
</comment>
<evidence type="ECO:0000313" key="3">
    <source>
        <dbReference type="Proteomes" id="UP001589536"/>
    </source>
</evidence>
<dbReference type="RefSeq" id="WP_345043851.1">
    <property type="nucleotide sequence ID" value="NZ_BAABED010000001.1"/>
</dbReference>
<dbReference type="EMBL" id="JBHMBH010000019">
    <property type="protein sequence ID" value="MFB9714204.1"/>
    <property type="molecule type" value="Genomic_DNA"/>
</dbReference>
<feature type="compositionally biased region" description="Low complexity" evidence="1">
    <location>
        <begin position="40"/>
        <end position="64"/>
    </location>
</feature>
<accession>A0ABV5UQU3</accession>
<feature type="compositionally biased region" description="Basic residues" evidence="1">
    <location>
        <begin position="10"/>
        <end position="22"/>
    </location>
</feature>
<protein>
    <submittedName>
        <fullName evidence="2">Uncharacterized protein</fullName>
    </submittedName>
</protein>
<dbReference type="Gene3D" id="3.40.91.30">
    <property type="match status" value="1"/>
</dbReference>
<name>A0ABV5UQU3_9MICC</name>
<organism evidence="2 3">
    <name type="scientific">Arthrobacter methylotrophus</name>
    <dbReference type="NCBI Taxonomy" id="121291"/>
    <lineage>
        <taxon>Bacteria</taxon>
        <taxon>Bacillati</taxon>
        <taxon>Actinomycetota</taxon>
        <taxon>Actinomycetes</taxon>
        <taxon>Micrococcales</taxon>
        <taxon>Micrococcaceae</taxon>
        <taxon>Arthrobacter</taxon>
    </lineage>
</organism>
<dbReference type="Proteomes" id="UP001589536">
    <property type="component" value="Unassembled WGS sequence"/>
</dbReference>
<keyword evidence="3" id="KW-1185">Reference proteome</keyword>
<gene>
    <name evidence="2" type="ORF">ACFFPI_08540</name>
</gene>
<sequence>MPNRAAAKAAPRKPKPAPKNKTRGVGAAAPASTPRKRATTPKPGTAKKAAAAKTATKKAPAPKASAVTGRTRSTKAPAAQRTPARSTGDRTRTSRAPKPKAMEVSYSGRIFRSRLEARWAVFLDLLEVNWDYEPSFYQVGEELFYLPDFYLPDHQLWLEVKGAPFMDAASMAKVLASVAGPMRIPLREAPYTPSDRLILGGPFRALKHGLMPVHTLITPAGPSLAALSYAAFDVDPGGRATLNAIGAPWDTTAATGIKAARRPTPARLQLLLEPEPQLRASTVPNRIARAYNGAYRLAFDDASKNVSDHEVLSAVSRRRSGRPLGAAA</sequence>
<evidence type="ECO:0000313" key="2">
    <source>
        <dbReference type="EMBL" id="MFB9714204.1"/>
    </source>
</evidence>
<feature type="region of interest" description="Disordered" evidence="1">
    <location>
        <begin position="1"/>
        <end position="101"/>
    </location>
</feature>
<proteinExistence type="predicted"/>
<reference evidence="2 3" key="1">
    <citation type="submission" date="2024-09" db="EMBL/GenBank/DDBJ databases">
        <authorList>
            <person name="Sun Q."/>
            <person name="Mori K."/>
        </authorList>
    </citation>
    <scope>NUCLEOTIDE SEQUENCE [LARGE SCALE GENOMIC DNA]</scope>
    <source>
        <strain evidence="2 3">JCM 13519</strain>
    </source>
</reference>
<evidence type="ECO:0000256" key="1">
    <source>
        <dbReference type="SAM" id="MobiDB-lite"/>
    </source>
</evidence>